<dbReference type="Pfam" id="PF02311">
    <property type="entry name" value="AraC_binding"/>
    <property type="match status" value="1"/>
</dbReference>
<evidence type="ECO:0000313" key="5">
    <source>
        <dbReference type="EMBL" id="MBB6513618.1"/>
    </source>
</evidence>
<dbReference type="InterPro" id="IPR020449">
    <property type="entry name" value="Tscrpt_reg_AraC-type_HTH"/>
</dbReference>
<dbReference type="RefSeq" id="WP_184249115.1">
    <property type="nucleotide sequence ID" value="NZ_BAAACU010000006.1"/>
</dbReference>
<dbReference type="InterPro" id="IPR003313">
    <property type="entry name" value="AraC-bd"/>
</dbReference>
<comment type="caution">
    <text evidence="5">The sequence shown here is derived from an EMBL/GenBank/DDBJ whole genome shotgun (WGS) entry which is preliminary data.</text>
</comment>
<keyword evidence="2 5" id="KW-0238">DNA-binding</keyword>
<dbReference type="GO" id="GO:0043565">
    <property type="term" value="F:sequence-specific DNA binding"/>
    <property type="evidence" value="ECO:0007669"/>
    <property type="project" value="InterPro"/>
</dbReference>
<keyword evidence="6" id="KW-1185">Reference proteome</keyword>
<gene>
    <name evidence="5" type="ORF">GGQ92_002432</name>
</gene>
<dbReference type="PRINTS" id="PR00032">
    <property type="entry name" value="HTHARAC"/>
</dbReference>
<evidence type="ECO:0000313" key="6">
    <source>
        <dbReference type="Proteomes" id="UP000572212"/>
    </source>
</evidence>
<dbReference type="PROSITE" id="PS01124">
    <property type="entry name" value="HTH_ARAC_FAMILY_2"/>
    <property type="match status" value="1"/>
</dbReference>
<feature type="domain" description="HTH araC/xylS-type" evidence="4">
    <location>
        <begin position="184"/>
        <end position="282"/>
    </location>
</feature>
<dbReference type="SUPFAM" id="SSF51215">
    <property type="entry name" value="Regulatory protein AraC"/>
    <property type="match status" value="1"/>
</dbReference>
<keyword evidence="1" id="KW-0805">Transcription regulation</keyword>
<dbReference type="Gene3D" id="1.10.10.60">
    <property type="entry name" value="Homeodomain-like"/>
    <property type="match status" value="2"/>
</dbReference>
<evidence type="ECO:0000256" key="2">
    <source>
        <dbReference type="ARBA" id="ARBA00023125"/>
    </source>
</evidence>
<dbReference type="PANTHER" id="PTHR43280">
    <property type="entry name" value="ARAC-FAMILY TRANSCRIPTIONAL REGULATOR"/>
    <property type="match status" value="1"/>
</dbReference>
<dbReference type="EMBL" id="JACHON010000014">
    <property type="protein sequence ID" value="MBB6513618.1"/>
    <property type="molecule type" value="Genomic_DNA"/>
</dbReference>
<dbReference type="PANTHER" id="PTHR43280:SF2">
    <property type="entry name" value="HTH-TYPE TRANSCRIPTIONAL REGULATOR EXSA"/>
    <property type="match status" value="1"/>
</dbReference>
<evidence type="ECO:0000259" key="4">
    <source>
        <dbReference type="PROSITE" id="PS01124"/>
    </source>
</evidence>
<accession>A0A841RSS6</accession>
<dbReference type="InterPro" id="IPR018060">
    <property type="entry name" value="HTH_AraC"/>
</dbReference>
<dbReference type="Proteomes" id="UP000572212">
    <property type="component" value="Unassembled WGS sequence"/>
</dbReference>
<dbReference type="Pfam" id="PF12833">
    <property type="entry name" value="HTH_18"/>
    <property type="match status" value="1"/>
</dbReference>
<evidence type="ECO:0000256" key="1">
    <source>
        <dbReference type="ARBA" id="ARBA00023015"/>
    </source>
</evidence>
<dbReference type="InterPro" id="IPR009057">
    <property type="entry name" value="Homeodomain-like_sf"/>
</dbReference>
<dbReference type="SMART" id="SM00342">
    <property type="entry name" value="HTH_ARAC"/>
    <property type="match status" value="1"/>
</dbReference>
<sequence length="285" mass="33768">MKAIKDNNSLFPFSFVYKSTKQPQHELPTHLHDFHEIVYIHKGKGSFFIDNTLYEMNKGDLFLIPNDTIHHAIPNKDDLVTSSVIFFSPAFIQTLSIEEDFSYLFIVEKIKKYKHYKITLRESQQLTMEEYLYDIEKELCEQQSGAFHAAILITHHILLSLTRWSGEFFKEIYVDDRYRRYWLNEIFAYIEHNIHGNLSQELLAKKAHVSTAHFSRVFKEVTGMKFTIYLNKKRTFKAKELLTTTDYPVAYVAELSGFESTPHFYRTFKQYIGTTPAQYRRNKNK</sequence>
<name>A0A841RSS6_9BACI</name>
<proteinExistence type="predicted"/>
<protein>
    <submittedName>
        <fullName evidence="5">AraC-like DNA-binding protein</fullName>
    </submittedName>
</protein>
<dbReference type="AlphaFoldDB" id="A0A841RSS6"/>
<reference evidence="5 6" key="1">
    <citation type="submission" date="2020-08" db="EMBL/GenBank/DDBJ databases">
        <title>Genomic Encyclopedia of Type Strains, Phase IV (KMG-IV): sequencing the most valuable type-strain genomes for metagenomic binning, comparative biology and taxonomic classification.</title>
        <authorList>
            <person name="Goeker M."/>
        </authorList>
    </citation>
    <scope>NUCLEOTIDE SEQUENCE [LARGE SCALE GENOMIC DNA]</scope>
    <source>
        <strain evidence="5 6">DSM 11805</strain>
    </source>
</reference>
<dbReference type="GO" id="GO:0003700">
    <property type="term" value="F:DNA-binding transcription factor activity"/>
    <property type="evidence" value="ECO:0007669"/>
    <property type="project" value="InterPro"/>
</dbReference>
<organism evidence="5 6">
    <name type="scientific">Gracilibacillus halotolerans</name>
    <dbReference type="NCBI Taxonomy" id="74386"/>
    <lineage>
        <taxon>Bacteria</taxon>
        <taxon>Bacillati</taxon>
        <taxon>Bacillota</taxon>
        <taxon>Bacilli</taxon>
        <taxon>Bacillales</taxon>
        <taxon>Bacillaceae</taxon>
        <taxon>Gracilibacillus</taxon>
    </lineage>
</organism>
<dbReference type="InterPro" id="IPR014710">
    <property type="entry name" value="RmlC-like_jellyroll"/>
</dbReference>
<evidence type="ECO:0000256" key="3">
    <source>
        <dbReference type="ARBA" id="ARBA00023163"/>
    </source>
</evidence>
<dbReference type="SUPFAM" id="SSF46689">
    <property type="entry name" value="Homeodomain-like"/>
    <property type="match status" value="2"/>
</dbReference>
<dbReference type="InterPro" id="IPR037923">
    <property type="entry name" value="HTH-like"/>
</dbReference>
<keyword evidence="3" id="KW-0804">Transcription</keyword>
<dbReference type="Gene3D" id="2.60.120.10">
    <property type="entry name" value="Jelly Rolls"/>
    <property type="match status" value="1"/>
</dbReference>